<dbReference type="Proteomes" id="UP001379235">
    <property type="component" value="Unassembled WGS sequence"/>
</dbReference>
<proteinExistence type="predicted"/>
<evidence type="ECO:0000313" key="3">
    <source>
        <dbReference type="Proteomes" id="UP001379235"/>
    </source>
</evidence>
<evidence type="ECO:0000313" key="2">
    <source>
        <dbReference type="EMBL" id="MEJ6008733.1"/>
    </source>
</evidence>
<keyword evidence="1" id="KW-0472">Membrane</keyword>
<sequence length="63" mass="7221">MRRALVVTDESARHPFRMHLPPHVCRTSAAVPARSSWRFTMQDLKMFLMAYSACLLAVTTWIG</sequence>
<feature type="transmembrane region" description="Helical" evidence="1">
    <location>
        <begin position="44"/>
        <end position="62"/>
    </location>
</feature>
<name>A0ABU8S455_9SPHN</name>
<dbReference type="EMBL" id="JBBHJY010000001">
    <property type="protein sequence ID" value="MEJ6008733.1"/>
    <property type="molecule type" value="Genomic_DNA"/>
</dbReference>
<keyword evidence="1" id="KW-1133">Transmembrane helix</keyword>
<organism evidence="2 3">
    <name type="scientific">Novosphingobium aquae</name>
    <dbReference type="NCBI Taxonomy" id="3133435"/>
    <lineage>
        <taxon>Bacteria</taxon>
        <taxon>Pseudomonadati</taxon>
        <taxon>Pseudomonadota</taxon>
        <taxon>Alphaproteobacteria</taxon>
        <taxon>Sphingomonadales</taxon>
        <taxon>Sphingomonadaceae</taxon>
        <taxon>Novosphingobium</taxon>
    </lineage>
</organism>
<keyword evidence="1" id="KW-0812">Transmembrane</keyword>
<dbReference type="RefSeq" id="WP_339964351.1">
    <property type="nucleotide sequence ID" value="NZ_JBBHJY010000001.1"/>
</dbReference>
<gene>
    <name evidence="2" type="ORF">WG900_02250</name>
</gene>
<comment type="caution">
    <text evidence="2">The sequence shown here is derived from an EMBL/GenBank/DDBJ whole genome shotgun (WGS) entry which is preliminary data.</text>
</comment>
<protein>
    <submittedName>
        <fullName evidence="2">Uncharacterized protein</fullName>
    </submittedName>
</protein>
<reference evidence="2 3" key="1">
    <citation type="submission" date="2024-03" db="EMBL/GenBank/DDBJ databases">
        <authorList>
            <person name="Jo J.-H."/>
        </authorList>
    </citation>
    <scope>NUCLEOTIDE SEQUENCE [LARGE SCALE GENOMIC DNA]</scope>
    <source>
        <strain evidence="2 3">AS3R-12</strain>
    </source>
</reference>
<accession>A0ABU8S455</accession>
<keyword evidence="3" id="KW-1185">Reference proteome</keyword>
<evidence type="ECO:0000256" key="1">
    <source>
        <dbReference type="SAM" id="Phobius"/>
    </source>
</evidence>